<dbReference type="PANTHER" id="PTHR21043:SF0">
    <property type="entry name" value="MITOCHONDRIAL ASSEMBLY OF RIBOSOMAL LARGE SUBUNIT PROTEIN 1"/>
    <property type="match status" value="1"/>
</dbReference>
<sequence>MVKNKVLSESAYISELAIHGIQEKKGNDIIRLDLRNIFSSVADYFVICHADSSTQVKAIANSIEDEIFKATQAEPWRKEGIEHGEWILLDYVDVVIHVFRTDKREFYGVEDLWGDADIKYYKSA</sequence>
<accession>A0A1G7XK95</accession>
<evidence type="ECO:0000313" key="4">
    <source>
        <dbReference type="Proteomes" id="UP000199705"/>
    </source>
</evidence>
<dbReference type="Proteomes" id="UP000199705">
    <property type="component" value="Unassembled WGS sequence"/>
</dbReference>
<comment type="function">
    <text evidence="2">Functions as a ribosomal silencing factor. Interacts with ribosomal protein uL14 (rplN), blocking formation of intersubunit bridge B8. Prevents association of the 30S and 50S ribosomal subunits and the formation of functional ribosomes, thus repressing translation.</text>
</comment>
<dbReference type="GO" id="GO:0005737">
    <property type="term" value="C:cytoplasm"/>
    <property type="evidence" value="ECO:0007669"/>
    <property type="project" value="UniProtKB-SubCell"/>
</dbReference>
<dbReference type="GO" id="GO:0042256">
    <property type="term" value="P:cytosolic ribosome assembly"/>
    <property type="evidence" value="ECO:0007669"/>
    <property type="project" value="UniProtKB-UniRule"/>
</dbReference>
<evidence type="ECO:0000313" key="3">
    <source>
        <dbReference type="EMBL" id="SDG84632.1"/>
    </source>
</evidence>
<comment type="subcellular location">
    <subcellularLocation>
        <location evidence="2">Cytoplasm</location>
    </subcellularLocation>
</comment>
<reference evidence="4" key="1">
    <citation type="submission" date="2016-10" db="EMBL/GenBank/DDBJ databases">
        <authorList>
            <person name="Varghese N."/>
            <person name="Submissions S."/>
        </authorList>
    </citation>
    <scope>NUCLEOTIDE SEQUENCE [LARGE SCALE GENOMIC DNA]</scope>
    <source>
        <strain evidence="4">Gh-67</strain>
    </source>
</reference>
<keyword evidence="2" id="KW-0810">Translation regulation</keyword>
<dbReference type="SUPFAM" id="SSF81301">
    <property type="entry name" value="Nucleotidyltransferase"/>
    <property type="match status" value="1"/>
</dbReference>
<keyword evidence="4" id="KW-1185">Reference proteome</keyword>
<dbReference type="AlphaFoldDB" id="A0A1G7XK95"/>
<gene>
    <name evidence="2" type="primary">rsfS</name>
    <name evidence="3" type="ORF">SAMN05192573_10591</name>
</gene>
<comment type="subunit">
    <text evidence="2">Interacts with ribosomal protein uL14 (rplN).</text>
</comment>
<dbReference type="EMBL" id="FNCG01000005">
    <property type="protein sequence ID" value="SDG84632.1"/>
    <property type="molecule type" value="Genomic_DNA"/>
</dbReference>
<evidence type="ECO:0000256" key="2">
    <source>
        <dbReference type="HAMAP-Rule" id="MF_01477"/>
    </source>
</evidence>
<dbReference type="GO" id="GO:0017148">
    <property type="term" value="P:negative regulation of translation"/>
    <property type="evidence" value="ECO:0007669"/>
    <property type="project" value="UniProtKB-UniRule"/>
</dbReference>
<dbReference type="NCBIfam" id="TIGR00090">
    <property type="entry name" value="rsfS_iojap_ybeB"/>
    <property type="match status" value="1"/>
</dbReference>
<keyword evidence="2" id="KW-0678">Repressor</keyword>
<dbReference type="Pfam" id="PF02410">
    <property type="entry name" value="RsfS"/>
    <property type="match status" value="1"/>
</dbReference>
<evidence type="ECO:0000256" key="1">
    <source>
        <dbReference type="ARBA" id="ARBA00010574"/>
    </source>
</evidence>
<dbReference type="GO" id="GO:0043023">
    <property type="term" value="F:ribosomal large subunit binding"/>
    <property type="evidence" value="ECO:0007669"/>
    <property type="project" value="TreeGrafter"/>
</dbReference>
<proteinExistence type="inferred from homology"/>
<dbReference type="OrthoDB" id="9793681at2"/>
<dbReference type="STRING" id="551996.SAMN05192573_10591"/>
<dbReference type="GO" id="GO:0090071">
    <property type="term" value="P:negative regulation of ribosome biogenesis"/>
    <property type="evidence" value="ECO:0007669"/>
    <property type="project" value="UniProtKB-UniRule"/>
</dbReference>
<comment type="similarity">
    <text evidence="1 2">Belongs to the Iojap/RsfS family.</text>
</comment>
<protein>
    <recommendedName>
        <fullName evidence="2">Ribosomal silencing factor RsfS</fullName>
    </recommendedName>
</protein>
<name>A0A1G7XK95_9SPHI</name>
<keyword evidence="2" id="KW-0963">Cytoplasm</keyword>
<dbReference type="PANTHER" id="PTHR21043">
    <property type="entry name" value="IOJAP SUPERFAMILY ORTHOLOG"/>
    <property type="match status" value="1"/>
</dbReference>
<dbReference type="InterPro" id="IPR043519">
    <property type="entry name" value="NT_sf"/>
</dbReference>
<dbReference type="HAMAP" id="MF_01477">
    <property type="entry name" value="Iojap_RsfS"/>
    <property type="match status" value="1"/>
</dbReference>
<organism evidence="3 4">
    <name type="scientific">Mucilaginibacter gossypii</name>
    <dbReference type="NCBI Taxonomy" id="551996"/>
    <lineage>
        <taxon>Bacteria</taxon>
        <taxon>Pseudomonadati</taxon>
        <taxon>Bacteroidota</taxon>
        <taxon>Sphingobacteriia</taxon>
        <taxon>Sphingobacteriales</taxon>
        <taxon>Sphingobacteriaceae</taxon>
        <taxon>Mucilaginibacter</taxon>
    </lineage>
</organism>
<dbReference type="InterPro" id="IPR004394">
    <property type="entry name" value="Iojap/RsfS/C7orf30"/>
</dbReference>
<dbReference type="RefSeq" id="WP_091167167.1">
    <property type="nucleotide sequence ID" value="NZ_CP071878.2"/>
</dbReference>
<dbReference type="Gene3D" id="3.30.460.10">
    <property type="entry name" value="Beta Polymerase, domain 2"/>
    <property type="match status" value="1"/>
</dbReference>